<dbReference type="InterPro" id="IPR022385">
    <property type="entry name" value="Rhs_assc_core"/>
</dbReference>
<dbReference type="Pfam" id="PF05593">
    <property type="entry name" value="RHS_repeat"/>
    <property type="match status" value="3"/>
</dbReference>
<gene>
    <name evidence="3" type="ORF">ABN611_00355</name>
</gene>
<keyword evidence="2" id="KW-0732">Signal</keyword>
<dbReference type="PANTHER" id="PTHR32305:SF17">
    <property type="entry name" value="TRNA NUCLEASE WAPA"/>
    <property type="match status" value="1"/>
</dbReference>
<feature type="signal peptide" evidence="2">
    <location>
        <begin position="1"/>
        <end position="30"/>
    </location>
</feature>
<organism evidence="3">
    <name type="scientific">Kribbella sp. HUAS MG21</name>
    <dbReference type="NCBI Taxonomy" id="3160966"/>
    <lineage>
        <taxon>Bacteria</taxon>
        <taxon>Bacillati</taxon>
        <taxon>Actinomycetota</taxon>
        <taxon>Actinomycetes</taxon>
        <taxon>Propionibacteriales</taxon>
        <taxon>Kribbellaceae</taxon>
        <taxon>Kribbella</taxon>
    </lineage>
</organism>
<evidence type="ECO:0000256" key="1">
    <source>
        <dbReference type="SAM" id="MobiDB-lite"/>
    </source>
</evidence>
<feature type="region of interest" description="Disordered" evidence="1">
    <location>
        <begin position="1680"/>
        <end position="1706"/>
    </location>
</feature>
<protein>
    <submittedName>
        <fullName evidence="3">RHS repeat-associated core domain-containing protein</fullName>
    </submittedName>
</protein>
<feature type="compositionally biased region" description="Gly residues" evidence="1">
    <location>
        <begin position="1786"/>
        <end position="1797"/>
    </location>
</feature>
<dbReference type="RefSeq" id="WP_350277691.1">
    <property type="nucleotide sequence ID" value="NZ_CP158165.1"/>
</dbReference>
<evidence type="ECO:0000313" key="3">
    <source>
        <dbReference type="EMBL" id="XBV24875.1"/>
    </source>
</evidence>
<dbReference type="EMBL" id="CP158165">
    <property type="protein sequence ID" value="XBV24875.1"/>
    <property type="molecule type" value="Genomic_DNA"/>
</dbReference>
<dbReference type="NCBIfam" id="TIGR01643">
    <property type="entry name" value="YD_repeat_2x"/>
    <property type="match status" value="3"/>
</dbReference>
<dbReference type="InterPro" id="IPR006530">
    <property type="entry name" value="YD"/>
</dbReference>
<name>A0AAU7TDG6_9ACTN</name>
<evidence type="ECO:0000256" key="2">
    <source>
        <dbReference type="SAM" id="SignalP"/>
    </source>
</evidence>
<dbReference type="PANTHER" id="PTHR32305">
    <property type="match status" value="1"/>
</dbReference>
<dbReference type="Gene3D" id="2.180.10.10">
    <property type="entry name" value="RHS repeat-associated core"/>
    <property type="match status" value="2"/>
</dbReference>
<accession>A0AAU7TDG6</accession>
<dbReference type="SUPFAM" id="SSF53955">
    <property type="entry name" value="Lysozyme-like"/>
    <property type="match status" value="1"/>
</dbReference>
<feature type="region of interest" description="Disordered" evidence="1">
    <location>
        <begin position="914"/>
        <end position="939"/>
    </location>
</feature>
<feature type="region of interest" description="Disordered" evidence="1">
    <location>
        <begin position="1783"/>
        <end position="1804"/>
    </location>
</feature>
<dbReference type="InterPro" id="IPR050708">
    <property type="entry name" value="T6SS_VgrG/RHS"/>
</dbReference>
<feature type="chain" id="PRO_5043560283" evidence="2">
    <location>
        <begin position="31"/>
        <end position="2018"/>
    </location>
</feature>
<dbReference type="InterPro" id="IPR031325">
    <property type="entry name" value="RHS_repeat"/>
</dbReference>
<dbReference type="InterPro" id="IPR023346">
    <property type="entry name" value="Lysozyme-like_dom_sf"/>
</dbReference>
<feature type="compositionally biased region" description="Low complexity" evidence="1">
    <location>
        <begin position="38"/>
        <end position="51"/>
    </location>
</feature>
<dbReference type="Gene3D" id="1.10.530.10">
    <property type="match status" value="1"/>
</dbReference>
<reference evidence="3" key="1">
    <citation type="submission" date="2024-06" db="EMBL/GenBank/DDBJ databases">
        <title>Kribbella sp. strain HUAS MG21 genome sequences.</title>
        <authorList>
            <person name="Mo P."/>
        </authorList>
    </citation>
    <scope>NUCLEOTIDE SEQUENCE</scope>
    <source>
        <strain evidence="3">HUAS MG21</strain>
    </source>
</reference>
<feature type="region of interest" description="Disordered" evidence="1">
    <location>
        <begin position="30"/>
        <end position="78"/>
    </location>
</feature>
<sequence length="2018" mass="217244">MKRSAIRWRRKAAVVTAGLLALSLAVPAAAAQPETKTPKPVSPAVPATPTVETKDFVPAPVPERPRPQAPAARTDWPKDGAAEVAVGATSAKAGDLPIRVARSGRTSPAKVEVRLDAAADHRMTFRVRRTDGAKVAGTVRVFLDYSTFRDSFGADWASRLYVIDADGQRIKAQGNDTDSARLYADVPVGATASTFTVAEGASGSAGTFKATSLAPSGQWQVSTASGGFSWSYPFQVPQVPGGLVPELQASYSSQSVDGRTVATNNQPSWVGEGWDLGGGFIERSYKGCADDLDGNNGKTKTGDLCWETENAVLSLGQRSGRLILENGVWRPENDDGTKVEHLVRTAGVNGDDNGEYWRITTPDGTQYYFGLTRLPGWASGRATTGSTWTVPVYGNDAGEPCHQATFAASACQQAYRWNLDYVVDRNDNAMSYYYDVETGKYGQNLGASVATYTRAGSLKRIEYGLRAGNAYASAPARVVLTTADRCAANQNCAVHDGKAWPDVPWSLECATADCKDELSPTFWTTKRLAKINTQVWAGGVDYAHVNQWNLAHSYPAPGDGTAAPLWLDSITRTGLATDTYVALPPVKFAYEMKANRVDSITDGLPKLNRPRLISITSESGGRINVAYAGTDCAPGALPTPDSNGKRCFPVRWLMEPEVEPRNDWFHKYVVSQITEDDLLTGNFAGRTAYTYEGAPAWAYDHNPLADPKYRSWTDWRGYEKVLVTRGDKTQEPNSQQSATRYQYFRGMNGDRTAAGGTKAVSIKDTTGTVLTDSKQYAGLVREEITYNGVGGPEVGGSIHDPWSRRTAVQAPYEAHQVEQTRTVSRTALAAGGVRTTEVLTKYDAYGNETEVDDRGDTATAADDRCTTTTYNRNTGQWLMDLVSHVRTVGVACGATPSYPADAIEDVRTSYDGGAFDAVPPRGNPSRVEQAKSYSGSTPAYLTKSTTTYDAFGRPLETKDALGRPTTTAYVDTNGVTTSVTTTNALGHVRTQRIDPRLGQPVTETDADGRVTSLKYDALGRLTAVWKPGRTEANLEKPHLEFAYGVRSSGGPNWVKTLTLTANGTQVASYQLLDGFLRLRQTQSPSPLGGRILTDEYRNSRGLVHFKRAPYYDNDSAPGTTLATLVHGVVPNATAIGYDGAERVTGEAHVEYGTEKWRTTTTYGGDRVTVLPPAGGTLTTTVTDARGRTTARLQYQGRTTDSAAETTRYGYTKRSELASLTDSAGNVWRYEYDVLGRKVKADDPDKGVAAMAYDDADQLVSTTDARGKTIVSSYDLLGRKVETRNGSAAGPLLTKSVYDTLSKGQLTSSTRYVGTNAYVRAVTGYDEAGRPKGEQVVVPAVEDKLAGTYTTTQTYADSGSVWSTSLPKLGDLAAETLNYSYDDLGLQEKLTGATPYVTDTKYSGLAEVVQLVMGPTDRTLWRTSFYDAGTGRLNQVKTHRDSAGDMLAADQTYSYDATGNVTRSTNQVQGRALDTQCYTYDHLRRTTAAWTATDNCAGAPDPSRIGGPAPYWQQYTYDLTGNRTTATVKGLGGAADKVSTYAYGQPGSDLPHAVRSVTTGSTVATYEYDAAGNTTSRTGPDGQPQPLVWDDEGQLAAVGSSNYVYDADGKVLIRRDAASSTLYVGNGELTVTNGVAKGTRYYDGIGVRTSTGLTWTVADRFGTNQTALNATTLAITTRELDPFGAPRGTTTPWPGGNRTFVGGNPTGDTGLTRLGAREYDPALGRFLSVDPIIDPQDPQQLNAYTYANNSPSTFTDPDGLKLIEGDSGPTYSNQAAVNNAAAAGKLGKSGGKSSGPSGGKAKTRPGSRVNLCAIVKCNVGKKMMVHNWLLRNMNTELLDIIRDYSEEAGIDPQLLLAMLISESEDGHDSWTDSPLSPINGSTGVANLQEQPFVAAAIHARGNLDFGYHETFSVTDNRQAHNSIKAAAYYISFLQTKLRKSVGTPKYVTEAQAIRIGYNMGVGRVMTQYPSTGTTVHLNLGRDNMSRVANLNRAPRGQHANVLRRFAFQYDIAGRLLDVG</sequence>
<dbReference type="NCBIfam" id="TIGR03696">
    <property type="entry name" value="Rhs_assc_core"/>
    <property type="match status" value="1"/>
</dbReference>
<proteinExistence type="predicted"/>